<feature type="transmembrane region" description="Helical" evidence="1">
    <location>
        <begin position="12"/>
        <end position="42"/>
    </location>
</feature>
<evidence type="ECO:0000256" key="1">
    <source>
        <dbReference type="SAM" id="Phobius"/>
    </source>
</evidence>
<proteinExistence type="predicted"/>
<dbReference type="NCBIfam" id="NF008528">
    <property type="entry name" value="PRK11463.1-2"/>
    <property type="match status" value="1"/>
</dbReference>
<protein>
    <recommendedName>
        <fullName evidence="3">FxsA protein</fullName>
    </recommendedName>
</protein>
<evidence type="ECO:0008006" key="3">
    <source>
        <dbReference type="Google" id="ProtNLM"/>
    </source>
</evidence>
<keyword evidence="1" id="KW-1133">Transmembrane helix</keyword>
<organism evidence="2">
    <name type="scientific">hydrothermal vent metagenome</name>
    <dbReference type="NCBI Taxonomy" id="652676"/>
    <lineage>
        <taxon>unclassified sequences</taxon>
        <taxon>metagenomes</taxon>
        <taxon>ecological metagenomes</taxon>
    </lineage>
</organism>
<dbReference type="InterPro" id="IPR007313">
    <property type="entry name" value="FxsA"/>
</dbReference>
<dbReference type="AlphaFoldDB" id="A0A1W1CGG4"/>
<keyword evidence="1" id="KW-0812">Transmembrane</keyword>
<gene>
    <name evidence="2" type="ORF">MNB_SV-12-136</name>
</gene>
<name>A0A1W1CGG4_9ZZZZ</name>
<sequence length="143" mass="15939">MFLIIPYFFLELYFSLAVGSNIGFINTVIWILLTFMIGMGLLKNAHLSILKNMQSVSLGRLNAKSFHDASTSYFLGAILLIIPGVFSDFLGLIALIYTMFLQFGGTIPSINKRTNIKNSNKQGDDNVIDVEIIEYDTNSNTKS</sequence>
<feature type="transmembrane region" description="Helical" evidence="1">
    <location>
        <begin position="73"/>
        <end position="100"/>
    </location>
</feature>
<reference evidence="2" key="1">
    <citation type="submission" date="2016-10" db="EMBL/GenBank/DDBJ databases">
        <authorList>
            <person name="de Groot N.N."/>
        </authorList>
    </citation>
    <scope>NUCLEOTIDE SEQUENCE</scope>
</reference>
<dbReference type="GO" id="GO:0016020">
    <property type="term" value="C:membrane"/>
    <property type="evidence" value="ECO:0007669"/>
    <property type="project" value="InterPro"/>
</dbReference>
<dbReference type="PANTHER" id="PTHR35335">
    <property type="entry name" value="UPF0716 PROTEIN FXSA"/>
    <property type="match status" value="1"/>
</dbReference>
<accession>A0A1W1CGG4</accession>
<dbReference type="EMBL" id="FPHE01000135">
    <property type="protein sequence ID" value="SFV64844.1"/>
    <property type="molecule type" value="Genomic_DNA"/>
</dbReference>
<keyword evidence="1" id="KW-0472">Membrane</keyword>
<dbReference type="PANTHER" id="PTHR35335:SF1">
    <property type="entry name" value="UPF0716 PROTEIN FXSA"/>
    <property type="match status" value="1"/>
</dbReference>
<evidence type="ECO:0000313" key="2">
    <source>
        <dbReference type="EMBL" id="SFV64844.1"/>
    </source>
</evidence>
<dbReference type="Pfam" id="PF04186">
    <property type="entry name" value="FxsA"/>
    <property type="match status" value="1"/>
</dbReference>